<feature type="compositionally biased region" description="Basic residues" evidence="1">
    <location>
        <begin position="1"/>
        <end position="13"/>
    </location>
</feature>
<protein>
    <submittedName>
        <fullName evidence="3">Uncharacterized protein</fullName>
    </submittedName>
</protein>
<name>A0AAW0WFP7_CHEQU</name>
<reference evidence="3 4" key="1">
    <citation type="journal article" date="2024" name="BMC Genomics">
        <title>Genome assembly of redclaw crayfish (Cherax quadricarinatus) provides insights into its immune adaptation and hypoxia tolerance.</title>
        <authorList>
            <person name="Liu Z."/>
            <person name="Zheng J."/>
            <person name="Li H."/>
            <person name="Fang K."/>
            <person name="Wang S."/>
            <person name="He J."/>
            <person name="Zhou D."/>
            <person name="Weng S."/>
            <person name="Chi M."/>
            <person name="Gu Z."/>
            <person name="He J."/>
            <person name="Li F."/>
            <person name="Wang M."/>
        </authorList>
    </citation>
    <scope>NUCLEOTIDE SEQUENCE [LARGE SCALE GENOMIC DNA]</scope>
    <source>
        <strain evidence="3">ZL_2023a</strain>
    </source>
</reference>
<sequence>SRSSKVLKARKAKPSTTSSSKSGSLLFLRGRGGLVRTIGTLSSQLSSEAFPLSEISALIFRALSRRLRLLLAFSSILLHIALFSAPPTSLHNMRLTLHNLNTHLTHFDTK</sequence>
<evidence type="ECO:0000313" key="3">
    <source>
        <dbReference type="EMBL" id="KAK8726070.1"/>
    </source>
</evidence>
<dbReference type="Proteomes" id="UP001445076">
    <property type="component" value="Unassembled WGS sequence"/>
</dbReference>
<comment type="caution">
    <text evidence="3">The sequence shown here is derived from an EMBL/GenBank/DDBJ whole genome shotgun (WGS) entry which is preliminary data.</text>
</comment>
<feature type="compositionally biased region" description="Low complexity" evidence="1">
    <location>
        <begin position="14"/>
        <end position="23"/>
    </location>
</feature>
<evidence type="ECO:0000313" key="4">
    <source>
        <dbReference type="Proteomes" id="UP001445076"/>
    </source>
</evidence>
<feature type="region of interest" description="Disordered" evidence="1">
    <location>
        <begin position="1"/>
        <end position="23"/>
    </location>
</feature>
<keyword evidence="2" id="KW-0812">Transmembrane</keyword>
<evidence type="ECO:0000256" key="1">
    <source>
        <dbReference type="SAM" id="MobiDB-lite"/>
    </source>
</evidence>
<accession>A0AAW0WFP7</accession>
<keyword evidence="4" id="KW-1185">Reference proteome</keyword>
<gene>
    <name evidence="3" type="ORF">OTU49_010369</name>
</gene>
<proteinExistence type="predicted"/>
<dbReference type="AlphaFoldDB" id="A0AAW0WFP7"/>
<feature type="transmembrane region" description="Helical" evidence="2">
    <location>
        <begin position="67"/>
        <end position="85"/>
    </location>
</feature>
<feature type="non-terminal residue" evidence="3">
    <location>
        <position position="1"/>
    </location>
</feature>
<organism evidence="3 4">
    <name type="scientific">Cherax quadricarinatus</name>
    <name type="common">Australian red claw crayfish</name>
    <dbReference type="NCBI Taxonomy" id="27406"/>
    <lineage>
        <taxon>Eukaryota</taxon>
        <taxon>Metazoa</taxon>
        <taxon>Ecdysozoa</taxon>
        <taxon>Arthropoda</taxon>
        <taxon>Crustacea</taxon>
        <taxon>Multicrustacea</taxon>
        <taxon>Malacostraca</taxon>
        <taxon>Eumalacostraca</taxon>
        <taxon>Eucarida</taxon>
        <taxon>Decapoda</taxon>
        <taxon>Pleocyemata</taxon>
        <taxon>Astacidea</taxon>
        <taxon>Parastacoidea</taxon>
        <taxon>Parastacidae</taxon>
        <taxon>Cherax</taxon>
    </lineage>
</organism>
<keyword evidence="2" id="KW-0472">Membrane</keyword>
<evidence type="ECO:0000256" key="2">
    <source>
        <dbReference type="SAM" id="Phobius"/>
    </source>
</evidence>
<dbReference type="EMBL" id="JARKIK010000080">
    <property type="protein sequence ID" value="KAK8726070.1"/>
    <property type="molecule type" value="Genomic_DNA"/>
</dbReference>
<keyword evidence="2" id="KW-1133">Transmembrane helix</keyword>